<evidence type="ECO:0000313" key="3">
    <source>
        <dbReference type="Proteomes" id="UP000291933"/>
    </source>
</evidence>
<dbReference type="SUPFAM" id="SSF54637">
    <property type="entry name" value="Thioesterase/thiol ester dehydrase-isomerase"/>
    <property type="match status" value="1"/>
</dbReference>
<gene>
    <name evidence="2" type="ORF">ET996_08105</name>
</gene>
<keyword evidence="3" id="KW-1185">Reference proteome</keyword>
<proteinExistence type="predicted"/>
<dbReference type="Gene3D" id="3.10.129.10">
    <property type="entry name" value="Hotdog Thioesterase"/>
    <property type="match status" value="1"/>
</dbReference>
<dbReference type="InterPro" id="IPR029069">
    <property type="entry name" value="HotDog_dom_sf"/>
</dbReference>
<protein>
    <submittedName>
        <fullName evidence="2">Acyl-CoA thioesterase</fullName>
    </submittedName>
</protein>
<comment type="caution">
    <text evidence="2">The sequence shown here is derived from an EMBL/GenBank/DDBJ whole genome shotgun (WGS) entry which is preliminary data.</text>
</comment>
<reference evidence="2 3" key="1">
    <citation type="submission" date="2019-01" db="EMBL/GenBank/DDBJ databases">
        <title>Lactibacter flavus gen. nov., sp. nov., a novel bacterium of the family Propionibacteriaceae isolated from raw milk and dairy products.</title>
        <authorList>
            <person name="Huptas C."/>
            <person name="Wenning M."/>
            <person name="Breitenwieser F."/>
            <person name="Doll E."/>
            <person name="Von Neubeck M."/>
            <person name="Busse H.-J."/>
            <person name="Scherer S."/>
        </authorList>
    </citation>
    <scope>NUCLEOTIDE SEQUENCE [LARGE SCALE GENOMIC DNA]</scope>
    <source>
        <strain evidence="2 3">DSM 22130</strain>
    </source>
</reference>
<dbReference type="Proteomes" id="UP000291933">
    <property type="component" value="Unassembled WGS sequence"/>
</dbReference>
<dbReference type="Pfam" id="PF03061">
    <property type="entry name" value="4HBT"/>
    <property type="match status" value="1"/>
</dbReference>
<dbReference type="CDD" id="cd00586">
    <property type="entry name" value="4HBT"/>
    <property type="match status" value="1"/>
</dbReference>
<name>A0A4Q9KKI0_PROTD</name>
<sequence length="142" mass="15568">MTSHEPSTATVTRRVEWVDTDASGHQHNSLIVRLLEAAEHELILLAGITEEYMVGAPRVRQEIDFTGKLYFGQTVTASIVVERVGRASITYSFDVWGEAFKDVPRRKAASGRLVVAHVPAGSDQAGPWPDAVRAALTPRQTD</sequence>
<dbReference type="EMBL" id="SDMR01000008">
    <property type="protein sequence ID" value="TBT94963.1"/>
    <property type="molecule type" value="Genomic_DNA"/>
</dbReference>
<feature type="domain" description="Thioesterase" evidence="1">
    <location>
        <begin position="24"/>
        <end position="97"/>
    </location>
</feature>
<evidence type="ECO:0000313" key="2">
    <source>
        <dbReference type="EMBL" id="TBT94963.1"/>
    </source>
</evidence>
<organism evidence="2 3">
    <name type="scientific">Propioniciclava tarda</name>
    <dbReference type="NCBI Taxonomy" id="433330"/>
    <lineage>
        <taxon>Bacteria</taxon>
        <taxon>Bacillati</taxon>
        <taxon>Actinomycetota</taxon>
        <taxon>Actinomycetes</taxon>
        <taxon>Propionibacteriales</taxon>
        <taxon>Propionibacteriaceae</taxon>
        <taxon>Propioniciclava</taxon>
    </lineage>
</organism>
<dbReference type="AlphaFoldDB" id="A0A4Q9KKI0"/>
<accession>A0A4Q9KKI0</accession>
<dbReference type="InterPro" id="IPR006683">
    <property type="entry name" value="Thioestr_dom"/>
</dbReference>
<dbReference type="RefSeq" id="WP_131172052.1">
    <property type="nucleotide sequence ID" value="NZ_FXTL01000007.1"/>
</dbReference>
<evidence type="ECO:0000259" key="1">
    <source>
        <dbReference type="Pfam" id="PF03061"/>
    </source>
</evidence>
<dbReference type="OrthoDB" id="3467114at2"/>